<comment type="caution">
    <text evidence="2">The sequence shown here is derived from an EMBL/GenBank/DDBJ whole genome shotgun (WGS) entry which is preliminary data.</text>
</comment>
<proteinExistence type="predicted"/>
<dbReference type="Proteomes" id="UP000762676">
    <property type="component" value="Unassembled WGS sequence"/>
</dbReference>
<dbReference type="AlphaFoldDB" id="A0AAV4IES4"/>
<evidence type="ECO:0000313" key="2">
    <source>
        <dbReference type="EMBL" id="GFS10674.1"/>
    </source>
</evidence>
<organism evidence="2 3">
    <name type="scientific">Elysia marginata</name>
    <dbReference type="NCBI Taxonomy" id="1093978"/>
    <lineage>
        <taxon>Eukaryota</taxon>
        <taxon>Metazoa</taxon>
        <taxon>Spiralia</taxon>
        <taxon>Lophotrochozoa</taxon>
        <taxon>Mollusca</taxon>
        <taxon>Gastropoda</taxon>
        <taxon>Heterobranchia</taxon>
        <taxon>Euthyneura</taxon>
        <taxon>Panpulmonata</taxon>
        <taxon>Sacoglossa</taxon>
        <taxon>Placobranchoidea</taxon>
        <taxon>Plakobranchidae</taxon>
        <taxon>Elysia</taxon>
    </lineage>
</organism>
<sequence>MKQISSNRQRKNMVQVTRLFLQLLPGGELMQTALSTVVDYNDDENDHDDEDNGDDDDDDEDDDNVLRSSSNDGRDGQGVRRGREDTAVAAAFENILITKSRGK</sequence>
<feature type="compositionally biased region" description="Basic and acidic residues" evidence="1">
    <location>
        <begin position="72"/>
        <end position="85"/>
    </location>
</feature>
<feature type="region of interest" description="Disordered" evidence="1">
    <location>
        <begin position="35"/>
        <end position="85"/>
    </location>
</feature>
<feature type="compositionally biased region" description="Acidic residues" evidence="1">
    <location>
        <begin position="40"/>
        <end position="63"/>
    </location>
</feature>
<protein>
    <submittedName>
        <fullName evidence="2">Uncharacterized protein</fullName>
    </submittedName>
</protein>
<evidence type="ECO:0000256" key="1">
    <source>
        <dbReference type="SAM" id="MobiDB-lite"/>
    </source>
</evidence>
<accession>A0AAV4IES4</accession>
<evidence type="ECO:0000313" key="3">
    <source>
        <dbReference type="Proteomes" id="UP000762676"/>
    </source>
</evidence>
<dbReference type="EMBL" id="BMAT01009635">
    <property type="protein sequence ID" value="GFS10674.1"/>
    <property type="molecule type" value="Genomic_DNA"/>
</dbReference>
<reference evidence="2 3" key="1">
    <citation type="journal article" date="2021" name="Elife">
        <title>Chloroplast acquisition without the gene transfer in kleptoplastic sea slugs, Plakobranchus ocellatus.</title>
        <authorList>
            <person name="Maeda T."/>
            <person name="Takahashi S."/>
            <person name="Yoshida T."/>
            <person name="Shimamura S."/>
            <person name="Takaki Y."/>
            <person name="Nagai Y."/>
            <person name="Toyoda A."/>
            <person name="Suzuki Y."/>
            <person name="Arimoto A."/>
            <person name="Ishii H."/>
            <person name="Satoh N."/>
            <person name="Nishiyama T."/>
            <person name="Hasebe M."/>
            <person name="Maruyama T."/>
            <person name="Minagawa J."/>
            <person name="Obokata J."/>
            <person name="Shigenobu S."/>
        </authorList>
    </citation>
    <scope>NUCLEOTIDE SEQUENCE [LARGE SCALE GENOMIC DNA]</scope>
</reference>
<name>A0AAV4IES4_9GAST</name>
<gene>
    <name evidence="2" type="ORF">ElyMa_004815500</name>
</gene>
<keyword evidence="3" id="KW-1185">Reference proteome</keyword>